<proteinExistence type="predicted"/>
<evidence type="ECO:0000313" key="1">
    <source>
        <dbReference type="EMBL" id="KZV44621.1"/>
    </source>
</evidence>
<gene>
    <name evidence="1" type="ORF">F511_33029</name>
</gene>
<keyword evidence="2" id="KW-1185">Reference proteome</keyword>
<protein>
    <submittedName>
        <fullName evidence="1">Uncharacterized protein</fullName>
    </submittedName>
</protein>
<dbReference type="AlphaFoldDB" id="A0A2Z7CC25"/>
<dbReference type="EMBL" id="KQ996629">
    <property type="protein sequence ID" value="KZV44621.1"/>
    <property type="molecule type" value="Genomic_DNA"/>
</dbReference>
<dbReference type="Proteomes" id="UP000250235">
    <property type="component" value="Unassembled WGS sequence"/>
</dbReference>
<reference evidence="1 2" key="1">
    <citation type="journal article" date="2015" name="Proc. Natl. Acad. Sci. U.S.A.">
        <title>The resurrection genome of Boea hygrometrica: A blueprint for survival of dehydration.</title>
        <authorList>
            <person name="Xiao L."/>
            <person name="Yang G."/>
            <person name="Zhang L."/>
            <person name="Yang X."/>
            <person name="Zhao S."/>
            <person name="Ji Z."/>
            <person name="Zhou Q."/>
            <person name="Hu M."/>
            <person name="Wang Y."/>
            <person name="Chen M."/>
            <person name="Xu Y."/>
            <person name="Jin H."/>
            <person name="Xiao X."/>
            <person name="Hu G."/>
            <person name="Bao F."/>
            <person name="Hu Y."/>
            <person name="Wan P."/>
            <person name="Li L."/>
            <person name="Deng X."/>
            <person name="Kuang T."/>
            <person name="Xiang C."/>
            <person name="Zhu J.K."/>
            <person name="Oliver M.J."/>
            <person name="He Y."/>
        </authorList>
    </citation>
    <scope>NUCLEOTIDE SEQUENCE [LARGE SCALE GENOMIC DNA]</scope>
    <source>
        <strain evidence="2">cv. XS01</strain>
    </source>
</reference>
<sequence>MSSGKGQLWRKLVVMSGTPVRRRLVVVRSESLRYVYYSPNSYCSSYSISFECRQFTPPFGEWLVALSLPLQDCSFGTILEPWVGVLRECEVVAAFEHLRDSRPIVSSVLLNAGAASVEFLGELVGK</sequence>
<accession>A0A2Z7CC25</accession>
<name>A0A2Z7CC25_9LAMI</name>
<organism evidence="1 2">
    <name type="scientific">Dorcoceras hygrometricum</name>
    <dbReference type="NCBI Taxonomy" id="472368"/>
    <lineage>
        <taxon>Eukaryota</taxon>
        <taxon>Viridiplantae</taxon>
        <taxon>Streptophyta</taxon>
        <taxon>Embryophyta</taxon>
        <taxon>Tracheophyta</taxon>
        <taxon>Spermatophyta</taxon>
        <taxon>Magnoliopsida</taxon>
        <taxon>eudicotyledons</taxon>
        <taxon>Gunneridae</taxon>
        <taxon>Pentapetalae</taxon>
        <taxon>asterids</taxon>
        <taxon>lamiids</taxon>
        <taxon>Lamiales</taxon>
        <taxon>Gesneriaceae</taxon>
        <taxon>Didymocarpoideae</taxon>
        <taxon>Trichosporeae</taxon>
        <taxon>Loxocarpinae</taxon>
        <taxon>Dorcoceras</taxon>
    </lineage>
</organism>
<evidence type="ECO:0000313" key="2">
    <source>
        <dbReference type="Proteomes" id="UP000250235"/>
    </source>
</evidence>